<dbReference type="InterPro" id="IPR013083">
    <property type="entry name" value="Znf_RING/FYVE/PHD"/>
</dbReference>
<feature type="domain" description="RING-type" evidence="13">
    <location>
        <begin position="348"/>
        <end position="386"/>
    </location>
</feature>
<dbReference type="SUPFAM" id="SSF57850">
    <property type="entry name" value="RING/U-box"/>
    <property type="match status" value="1"/>
</dbReference>
<dbReference type="PANTHER" id="PTHR15067:SF5">
    <property type="entry name" value="E3 UBIQUITIN-PROTEIN LIGASE AMFR"/>
    <property type="match status" value="1"/>
</dbReference>
<comment type="subcellular location">
    <subcellularLocation>
        <location evidence="1">Membrane</location>
        <topology evidence="1">Multi-pass membrane protein</topology>
    </subcellularLocation>
</comment>
<accession>A0ABM1ITI8</accession>
<dbReference type="CDD" id="cd16455">
    <property type="entry name" value="RING-H2_AMFR"/>
    <property type="match status" value="1"/>
</dbReference>
<feature type="transmembrane region" description="Helical" evidence="12">
    <location>
        <begin position="123"/>
        <end position="140"/>
    </location>
</feature>
<organism evidence="15 16">
    <name type="scientific">Polistes dominula</name>
    <name type="common">European paper wasp</name>
    <name type="synonym">Vespa dominula</name>
    <dbReference type="NCBI Taxonomy" id="743375"/>
    <lineage>
        <taxon>Eukaryota</taxon>
        <taxon>Metazoa</taxon>
        <taxon>Ecdysozoa</taxon>
        <taxon>Arthropoda</taxon>
        <taxon>Hexapoda</taxon>
        <taxon>Insecta</taxon>
        <taxon>Pterygota</taxon>
        <taxon>Neoptera</taxon>
        <taxon>Endopterygota</taxon>
        <taxon>Hymenoptera</taxon>
        <taxon>Apocrita</taxon>
        <taxon>Aculeata</taxon>
        <taxon>Vespoidea</taxon>
        <taxon>Vespidae</taxon>
        <taxon>Polistinae</taxon>
        <taxon>Polistini</taxon>
        <taxon>Polistes</taxon>
    </lineage>
</organism>
<proteinExistence type="predicted"/>
<feature type="transmembrane region" description="Helical" evidence="12">
    <location>
        <begin position="146"/>
        <end position="166"/>
    </location>
</feature>
<name>A0ABM1ITI8_POLDO</name>
<keyword evidence="8 12" id="KW-1133">Transmembrane helix</keyword>
<dbReference type="Gene3D" id="1.10.8.10">
    <property type="entry name" value="DNA helicase RuvA subunit, C-terminal domain"/>
    <property type="match status" value="1"/>
</dbReference>
<feature type="transmembrane region" description="Helical" evidence="12">
    <location>
        <begin position="187"/>
        <end position="212"/>
    </location>
</feature>
<evidence type="ECO:0000313" key="16">
    <source>
        <dbReference type="RefSeq" id="XP_015183525.1"/>
    </source>
</evidence>
<keyword evidence="7" id="KW-0862">Zinc</keyword>
<feature type="compositionally biased region" description="Polar residues" evidence="11">
    <location>
        <begin position="523"/>
        <end position="532"/>
    </location>
</feature>
<evidence type="ECO:0000256" key="4">
    <source>
        <dbReference type="ARBA" id="ARBA00022692"/>
    </source>
</evidence>
<dbReference type="Gene3D" id="3.30.40.10">
    <property type="entry name" value="Zinc/RING finger domain, C3HC4 (zinc finger)"/>
    <property type="match status" value="1"/>
</dbReference>
<dbReference type="Pfam" id="PF02845">
    <property type="entry name" value="CUE"/>
    <property type="match status" value="1"/>
</dbReference>
<keyword evidence="15" id="KW-1185">Reference proteome</keyword>
<dbReference type="InterPro" id="IPR057992">
    <property type="entry name" value="TPR_SYVN1_N"/>
</dbReference>
<feature type="region of interest" description="Disordered" evidence="11">
    <location>
        <begin position="523"/>
        <end position="554"/>
    </location>
</feature>
<feature type="transmembrane region" description="Helical" evidence="12">
    <location>
        <begin position="85"/>
        <end position="103"/>
    </location>
</feature>
<gene>
    <name evidence="16" type="primary">LOC107070134</name>
</gene>
<feature type="domain" description="CUE" evidence="14">
    <location>
        <begin position="454"/>
        <end position="496"/>
    </location>
</feature>
<dbReference type="InterPro" id="IPR001841">
    <property type="entry name" value="Znf_RING"/>
</dbReference>
<evidence type="ECO:0000256" key="8">
    <source>
        <dbReference type="ARBA" id="ARBA00022989"/>
    </source>
</evidence>
<feature type="region of interest" description="Disordered" evidence="11">
    <location>
        <begin position="588"/>
        <end position="612"/>
    </location>
</feature>
<dbReference type="SMART" id="SM00546">
    <property type="entry name" value="CUE"/>
    <property type="match status" value="1"/>
</dbReference>
<dbReference type="GeneID" id="107070134"/>
<dbReference type="SMART" id="SM00184">
    <property type="entry name" value="RING"/>
    <property type="match status" value="1"/>
</dbReference>
<protein>
    <submittedName>
        <fullName evidence="16">E3 ubiquitin-protein ligase AMFR-like</fullName>
    </submittedName>
</protein>
<evidence type="ECO:0000256" key="5">
    <source>
        <dbReference type="ARBA" id="ARBA00022723"/>
    </source>
</evidence>
<evidence type="ECO:0000256" key="2">
    <source>
        <dbReference type="ARBA" id="ARBA00004906"/>
    </source>
</evidence>
<dbReference type="RefSeq" id="XP_015183525.1">
    <property type="nucleotide sequence ID" value="XM_015328039.1"/>
</dbReference>
<evidence type="ECO:0000259" key="13">
    <source>
        <dbReference type="PROSITE" id="PS50089"/>
    </source>
</evidence>
<keyword evidence="4 12" id="KW-0812">Transmembrane</keyword>
<evidence type="ECO:0000256" key="6">
    <source>
        <dbReference type="ARBA" id="ARBA00022771"/>
    </source>
</evidence>
<feature type="transmembrane region" description="Helical" evidence="12">
    <location>
        <begin position="218"/>
        <end position="241"/>
    </location>
</feature>
<keyword evidence="3" id="KW-0808">Transferase</keyword>
<feature type="transmembrane region" description="Helical" evidence="12">
    <location>
        <begin position="286"/>
        <end position="309"/>
    </location>
</feature>
<evidence type="ECO:0000256" key="3">
    <source>
        <dbReference type="ARBA" id="ARBA00022679"/>
    </source>
</evidence>
<dbReference type="PROSITE" id="PS50089">
    <property type="entry name" value="ZF_RING_2"/>
    <property type="match status" value="1"/>
</dbReference>
<feature type="transmembrane region" description="Helical" evidence="12">
    <location>
        <begin position="12"/>
        <end position="33"/>
    </location>
</feature>
<evidence type="ECO:0000256" key="12">
    <source>
        <dbReference type="SAM" id="Phobius"/>
    </source>
</evidence>
<dbReference type="Pfam" id="PF13639">
    <property type="entry name" value="zf-RING_2"/>
    <property type="match status" value="1"/>
</dbReference>
<evidence type="ECO:0000256" key="7">
    <source>
        <dbReference type="ARBA" id="ARBA00022833"/>
    </source>
</evidence>
<dbReference type="PROSITE" id="PS51140">
    <property type="entry name" value="CUE"/>
    <property type="match status" value="1"/>
</dbReference>
<dbReference type="Proteomes" id="UP000694924">
    <property type="component" value="Unplaced"/>
</dbReference>
<reference evidence="16" key="1">
    <citation type="submission" date="2025-08" db="UniProtKB">
        <authorList>
            <consortium name="RefSeq"/>
        </authorList>
    </citation>
    <scope>IDENTIFICATION</scope>
    <source>
        <tissue evidence="16">Whole body</tissue>
    </source>
</reference>
<dbReference type="Pfam" id="PF25563">
    <property type="entry name" value="TPR_SYVN1_N"/>
    <property type="match status" value="1"/>
</dbReference>
<evidence type="ECO:0000313" key="15">
    <source>
        <dbReference type="Proteomes" id="UP000694924"/>
    </source>
</evidence>
<keyword evidence="5" id="KW-0479">Metal-binding</keyword>
<dbReference type="InterPro" id="IPR003892">
    <property type="entry name" value="CUE"/>
</dbReference>
<comment type="pathway">
    <text evidence="2">Protein modification; protein ubiquitination.</text>
</comment>
<evidence type="ECO:0000256" key="9">
    <source>
        <dbReference type="ARBA" id="ARBA00023136"/>
    </source>
</evidence>
<keyword evidence="6 10" id="KW-0863">Zinc-finger</keyword>
<keyword evidence="9 12" id="KW-0472">Membrane</keyword>
<evidence type="ECO:0000256" key="1">
    <source>
        <dbReference type="ARBA" id="ARBA00004141"/>
    </source>
</evidence>
<evidence type="ECO:0000259" key="14">
    <source>
        <dbReference type="PROSITE" id="PS51140"/>
    </source>
</evidence>
<evidence type="ECO:0000256" key="11">
    <source>
        <dbReference type="SAM" id="MobiDB-lite"/>
    </source>
</evidence>
<evidence type="ECO:0000256" key="10">
    <source>
        <dbReference type="PROSITE-ProRule" id="PRU00175"/>
    </source>
</evidence>
<dbReference type="CDD" id="cd14421">
    <property type="entry name" value="CUE_AMFR"/>
    <property type="match status" value="1"/>
</dbReference>
<sequence length="666" mass="75944">MPMEFLDRIPVPNLRVYTSLSFAVLSCSVYYAAQVVKDPSWRTNHTSIVEGITDVIENGTTTYPRSIGMHFKELMAFMVQDPGCIWTLINMAYCVLILLGKSVQKLVFGELRVSERQHLKDKFWNFVFYKFIFVFGVLNVQYMDEVVLWCAWFTALGFLSLLSQLCKDRFEYLSFSPTTPGWSHARLLGLLAAILALSTFMLLLCTAAVFFLVTFNTFAFMAAECILLAVRTIHVMLRYVIHLYDTRGAGTSSQRSWDKRGPLTYYTDLTSELAALAVDFCHHIHMLLWSNIFLSMASLVICMQLRYLFYEIQRRITKHRNYLAVLSHMEQNYPMATQDELADNSDNCAICWEKMDSARKLPCGHLFHNSCLQSWLEQDTSCPTCRLALSMQANHRENSPELPLEPQTPTRRNDNHFFHFDGSRYVSWLPSFSVEVSHNRVRGNIFTSTHSNSQMDAMARQVQQLFPHYPHNVILEDLRITRSVEWTIENILDGVLTLPHHLIEEPQAEFVSQTQTSTVHIVPTPSIQNTSDPRLDIPIADSGEEPSNLGGRFSKSSIERELILQRRKEHMRMTARRKYLEKYRKDSLPTSSFVSSPSSSTSSPSSLSSLSSLSQLSSPLSLSSSLTNEETPIVTTTTTLLTTTTTTTITTTSLQDNRYVVDETMS</sequence>
<dbReference type="PANTHER" id="PTHR15067">
    <property type="entry name" value="E3 UBIQUITIN-PROTEIN LIGASE RNF8"/>
    <property type="match status" value="1"/>
</dbReference>